<dbReference type="AlphaFoldDB" id="A0A645HG77"/>
<comment type="caution">
    <text evidence="1">The sequence shown here is derived from an EMBL/GenBank/DDBJ whole genome shotgun (WGS) entry which is preliminary data.</text>
</comment>
<evidence type="ECO:0000313" key="1">
    <source>
        <dbReference type="EMBL" id="MPN38045.1"/>
    </source>
</evidence>
<dbReference type="EMBL" id="VSSQ01093035">
    <property type="protein sequence ID" value="MPN38045.1"/>
    <property type="molecule type" value="Genomic_DNA"/>
</dbReference>
<sequence>MKAPLHAGADKAAIGAASGAEGNAHVQGDILGPQVFPHAAGDAGRLCCKSRPAGSNEILILQHPSDRFG</sequence>
<reference evidence="1" key="1">
    <citation type="submission" date="2019-08" db="EMBL/GenBank/DDBJ databases">
        <authorList>
            <person name="Kucharzyk K."/>
            <person name="Murdoch R.W."/>
            <person name="Higgins S."/>
            <person name="Loffler F."/>
        </authorList>
    </citation>
    <scope>NUCLEOTIDE SEQUENCE</scope>
</reference>
<organism evidence="1">
    <name type="scientific">bioreactor metagenome</name>
    <dbReference type="NCBI Taxonomy" id="1076179"/>
    <lineage>
        <taxon>unclassified sequences</taxon>
        <taxon>metagenomes</taxon>
        <taxon>ecological metagenomes</taxon>
    </lineage>
</organism>
<gene>
    <name evidence="1" type="ORF">SDC9_185568</name>
</gene>
<name>A0A645HG77_9ZZZZ</name>
<proteinExistence type="predicted"/>
<accession>A0A645HG77</accession>
<protein>
    <submittedName>
        <fullName evidence="1">Uncharacterized protein</fullName>
    </submittedName>
</protein>